<dbReference type="EMBL" id="NAJM01000037">
    <property type="protein sequence ID" value="RVX68512.1"/>
    <property type="molecule type" value="Genomic_DNA"/>
</dbReference>
<dbReference type="InterPro" id="IPR036291">
    <property type="entry name" value="NAD(P)-bd_dom_sf"/>
</dbReference>
<dbReference type="PANTHER" id="PTHR45458">
    <property type="entry name" value="SHORT-CHAIN DEHYDROGENASE/REDUCTASE SDR"/>
    <property type="match status" value="1"/>
</dbReference>
<reference evidence="1 2" key="1">
    <citation type="submission" date="2017-03" db="EMBL/GenBank/DDBJ databases">
        <title>Genomes of endolithic fungi from Antarctica.</title>
        <authorList>
            <person name="Coleine C."/>
            <person name="Masonjones S."/>
            <person name="Stajich J.E."/>
        </authorList>
    </citation>
    <scope>NUCLEOTIDE SEQUENCE [LARGE SCALE GENOMIC DNA]</scope>
    <source>
        <strain evidence="1 2">CCFEE 6314</strain>
    </source>
</reference>
<dbReference type="PRINTS" id="PR00081">
    <property type="entry name" value="GDHRDH"/>
</dbReference>
<organism evidence="1 2">
    <name type="scientific">Exophiala mesophila</name>
    <name type="common">Black yeast-like fungus</name>
    <dbReference type="NCBI Taxonomy" id="212818"/>
    <lineage>
        <taxon>Eukaryota</taxon>
        <taxon>Fungi</taxon>
        <taxon>Dikarya</taxon>
        <taxon>Ascomycota</taxon>
        <taxon>Pezizomycotina</taxon>
        <taxon>Eurotiomycetes</taxon>
        <taxon>Chaetothyriomycetidae</taxon>
        <taxon>Chaetothyriales</taxon>
        <taxon>Herpotrichiellaceae</taxon>
        <taxon>Exophiala</taxon>
    </lineage>
</organism>
<dbReference type="VEuPathDB" id="FungiDB:PV10_06094"/>
<evidence type="ECO:0000313" key="1">
    <source>
        <dbReference type="EMBL" id="RVX68512.1"/>
    </source>
</evidence>
<dbReference type="SUPFAM" id="SSF51735">
    <property type="entry name" value="NAD(P)-binding Rossmann-fold domains"/>
    <property type="match status" value="1"/>
</dbReference>
<evidence type="ECO:0008006" key="3">
    <source>
        <dbReference type="Google" id="ProtNLM"/>
    </source>
</evidence>
<dbReference type="Proteomes" id="UP000288859">
    <property type="component" value="Unassembled WGS sequence"/>
</dbReference>
<proteinExistence type="predicted"/>
<dbReference type="InterPro" id="IPR052184">
    <property type="entry name" value="SDR_enzymes"/>
</dbReference>
<dbReference type="AlphaFoldDB" id="A0A438MXP1"/>
<accession>A0A438MXP1</accession>
<comment type="caution">
    <text evidence="1">The sequence shown here is derived from an EMBL/GenBank/DDBJ whole genome shotgun (WGS) entry which is preliminary data.</text>
</comment>
<dbReference type="PANTHER" id="PTHR45458:SF1">
    <property type="entry name" value="SHORT CHAIN DEHYDROGENASE"/>
    <property type="match status" value="1"/>
</dbReference>
<dbReference type="Gene3D" id="3.40.50.720">
    <property type="entry name" value="NAD(P)-binding Rossmann-like Domain"/>
    <property type="match status" value="1"/>
</dbReference>
<dbReference type="InterPro" id="IPR002347">
    <property type="entry name" value="SDR_fam"/>
</dbReference>
<dbReference type="OrthoDB" id="9876299at2759"/>
<sequence>MAQSSTAINAHQAENTVYLITGASNGIGAAMLQMLLSRKNTTVIALHRAGSPLPTVPTNEVGTNSALLGYHYDASLSEDEVGQLVKGISTGHGIDHIDVVIACAGMANGMKRVSDTAWADVQQHLDVNFGGPLKLFQAVKPFLSKPGSKFILISSSVGSLSSFDPVPGSLAYGASKAAANYMMARMNFEEASNGLVAVAIHPGWVRTKMGTHAAVEWGFSPDIVPLTAEQSAAAVLKIIDGATVDSTGGKFLAHDGSELKW</sequence>
<gene>
    <name evidence="1" type="ORF">B0A52_07936</name>
</gene>
<dbReference type="GO" id="GO:0016616">
    <property type="term" value="F:oxidoreductase activity, acting on the CH-OH group of donors, NAD or NADP as acceptor"/>
    <property type="evidence" value="ECO:0007669"/>
    <property type="project" value="TreeGrafter"/>
</dbReference>
<protein>
    <recommendedName>
        <fullName evidence="3">NAD-dependent epimerase/dehydratase domain-containing protein</fullName>
    </recommendedName>
</protein>
<dbReference type="Pfam" id="PF00106">
    <property type="entry name" value="adh_short"/>
    <property type="match status" value="1"/>
</dbReference>
<name>A0A438MXP1_EXOME</name>
<evidence type="ECO:0000313" key="2">
    <source>
        <dbReference type="Proteomes" id="UP000288859"/>
    </source>
</evidence>